<dbReference type="Proteomes" id="UP001152803">
    <property type="component" value="Unassembled WGS sequence"/>
</dbReference>
<protein>
    <recommendedName>
        <fullName evidence="2">NXPE C-terminal domain-containing protein</fullName>
    </recommendedName>
</protein>
<dbReference type="Pfam" id="PF06312">
    <property type="entry name" value="Neurexophilin"/>
    <property type="match status" value="2"/>
</dbReference>
<dbReference type="InterPro" id="IPR014756">
    <property type="entry name" value="Ig_E-set"/>
</dbReference>
<dbReference type="Gene3D" id="2.60.40.10">
    <property type="entry name" value="Immunoglobulins"/>
    <property type="match status" value="2"/>
</dbReference>
<dbReference type="Pfam" id="PF24536">
    <property type="entry name" value="NXPE4_C"/>
    <property type="match status" value="1"/>
</dbReference>
<organism evidence="3 4">
    <name type="scientific">Conger conger</name>
    <name type="common">Conger eel</name>
    <name type="synonym">Muraena conger</name>
    <dbReference type="NCBI Taxonomy" id="82655"/>
    <lineage>
        <taxon>Eukaryota</taxon>
        <taxon>Metazoa</taxon>
        <taxon>Chordata</taxon>
        <taxon>Craniata</taxon>
        <taxon>Vertebrata</taxon>
        <taxon>Euteleostomi</taxon>
        <taxon>Actinopterygii</taxon>
        <taxon>Neopterygii</taxon>
        <taxon>Teleostei</taxon>
        <taxon>Anguilliformes</taxon>
        <taxon>Congridae</taxon>
        <taxon>Conger</taxon>
    </lineage>
</organism>
<sequence>MAPHEVHQILELPHWPGPDKQIEDFLQTTTPSTTYFHIPGLGKSYKVGEELRVTVMARDFHKKPKRYGVRFLLPWSGEARVAVRLIHSSEAVQVLKQLRKYQSDRVYFKGLFPVADIGMAPHEVHQILDLLHWPGPDKQIEDFLQSTTPSNTYFYIPGLGKSYKVGEELRVTVLARDFHEKPKQYGGDYFQAKLFSSKLKASVFGEVTDLENGSYSVRFLLPWSGEAWVAVRLIHSSEAVQVLKQLRKYQSDRVYFKGLFVGTGLNGEKLKETMECNSKWDGAGLERMQKSNCCEYPDPKTGEVWLCKRPKYLPCDALVYHVMGGYRAKLGTLQKKLVDKKYTNQWIKGKNNTIIINPSNTTVGATERCRPGLQIPVPAGFYMRDVWTSLVCTTGHFNAPKITQCLKDRELFMMGDSTMRQWYHYLGSSVPSMKYINLHSAEQAGPLLAVDVENNIVLHWRAHGTPLRSKAAPFVDLHYISNEIDSIAGGSRKVIIFDIWAHFTTHPLEYYIRRVARIRQAVIALLKRAPDTIVAIKSANTGSKPVAHIGMAPHEVHQIQDLLHWPGPDKEIKDFLQSTTPSNTYFHIPGLGKSYKVGDELHVTVVARDFHQKPKQYGGDYFQAKLFSSKLKASVFGEVTDLENGSYSVHFLLPWSGEARVAVRLIHSSEAVQVLKQLRKYQSDRVYFKGLFVGTGLNGEKLKETMECNSKWDGAGLERMQKSNCCEYPDPKTEEVWLCKRPKYLPCDALVYHVVGGYRAKLGSLQNKLLGRCDREMQTWAANPRPSWVLHEGRVDLSGLHHRPF</sequence>
<proteinExistence type="inferred from homology"/>
<evidence type="ECO:0000256" key="1">
    <source>
        <dbReference type="ARBA" id="ARBA00005431"/>
    </source>
</evidence>
<dbReference type="OrthoDB" id="5950832at2759"/>
<comment type="caution">
    <text evidence="3">The sequence shown here is derived from an EMBL/GenBank/DDBJ whole genome shotgun (WGS) entry which is preliminary data.</text>
</comment>
<gene>
    <name evidence="3" type="ORF">COCON_G00003720</name>
</gene>
<dbReference type="EMBL" id="JAFJMO010000001">
    <property type="protein sequence ID" value="KAJ8287713.1"/>
    <property type="molecule type" value="Genomic_DNA"/>
</dbReference>
<dbReference type="SUPFAM" id="SSF81296">
    <property type="entry name" value="E set domains"/>
    <property type="match status" value="2"/>
</dbReference>
<name>A0A9Q1I8H3_CONCO</name>
<dbReference type="InterPro" id="IPR057106">
    <property type="entry name" value="NXPE4_C"/>
</dbReference>
<dbReference type="AlphaFoldDB" id="A0A9Q1I8H3"/>
<dbReference type="GO" id="GO:0007399">
    <property type="term" value="P:nervous system development"/>
    <property type="evidence" value="ECO:0007669"/>
    <property type="project" value="UniProtKB-ARBA"/>
</dbReference>
<dbReference type="InterPro" id="IPR013783">
    <property type="entry name" value="Ig-like_fold"/>
</dbReference>
<accession>A0A9Q1I8H3</accession>
<dbReference type="PANTHER" id="PTHR16165:SF23">
    <property type="entry name" value="NEUREXOPHILIN AND PC-ESTERASE DOMAIN FAMILY, MEMBER 5"/>
    <property type="match status" value="1"/>
</dbReference>
<feature type="domain" description="NXPE C-terminal" evidence="2">
    <location>
        <begin position="387"/>
        <end position="544"/>
    </location>
</feature>
<evidence type="ECO:0000259" key="2">
    <source>
        <dbReference type="Pfam" id="PF24536"/>
    </source>
</evidence>
<dbReference type="InterPro" id="IPR026845">
    <property type="entry name" value="NXPH/NXPE"/>
</dbReference>
<reference evidence="3" key="1">
    <citation type="journal article" date="2023" name="Science">
        <title>Genome structures resolve the early diversification of teleost fishes.</title>
        <authorList>
            <person name="Parey E."/>
            <person name="Louis A."/>
            <person name="Montfort J."/>
            <person name="Bouchez O."/>
            <person name="Roques C."/>
            <person name="Iampietro C."/>
            <person name="Lluch J."/>
            <person name="Castinel A."/>
            <person name="Donnadieu C."/>
            <person name="Desvignes T."/>
            <person name="Floi Bucao C."/>
            <person name="Jouanno E."/>
            <person name="Wen M."/>
            <person name="Mejri S."/>
            <person name="Dirks R."/>
            <person name="Jansen H."/>
            <person name="Henkel C."/>
            <person name="Chen W.J."/>
            <person name="Zahm M."/>
            <person name="Cabau C."/>
            <person name="Klopp C."/>
            <person name="Thompson A.W."/>
            <person name="Robinson-Rechavi M."/>
            <person name="Braasch I."/>
            <person name="Lecointre G."/>
            <person name="Bobe J."/>
            <person name="Postlethwait J.H."/>
            <person name="Berthelot C."/>
            <person name="Roest Crollius H."/>
            <person name="Guiguen Y."/>
        </authorList>
    </citation>
    <scope>NUCLEOTIDE SEQUENCE</scope>
    <source>
        <strain evidence="3">Concon-B</strain>
    </source>
</reference>
<evidence type="ECO:0000313" key="4">
    <source>
        <dbReference type="Proteomes" id="UP001152803"/>
    </source>
</evidence>
<comment type="similarity">
    <text evidence="1">Belongs to the NXPE family.</text>
</comment>
<dbReference type="PANTHER" id="PTHR16165">
    <property type="entry name" value="NXPE FAMILY MEMBER"/>
    <property type="match status" value="1"/>
</dbReference>
<evidence type="ECO:0000313" key="3">
    <source>
        <dbReference type="EMBL" id="KAJ8287713.1"/>
    </source>
</evidence>
<keyword evidence="4" id="KW-1185">Reference proteome</keyword>